<keyword evidence="6 8" id="KW-0560">Oxidoreductase</keyword>
<organism evidence="8 9">
    <name type="scientific">Ferviditalea candida</name>
    <dbReference type="NCBI Taxonomy" id="3108399"/>
    <lineage>
        <taxon>Bacteria</taxon>
        <taxon>Bacillati</taxon>
        <taxon>Bacillota</taxon>
        <taxon>Bacilli</taxon>
        <taxon>Bacillales</taxon>
        <taxon>Paenibacillaceae</taxon>
        <taxon>Ferviditalea</taxon>
    </lineage>
</organism>
<dbReference type="Gene3D" id="3.20.20.70">
    <property type="entry name" value="Aldolase class I"/>
    <property type="match status" value="1"/>
</dbReference>
<protein>
    <recommendedName>
        <fullName evidence="3">Probable nitronate monooxygenase</fullName>
    </recommendedName>
</protein>
<comment type="function">
    <text evidence="1">Nitronate monooxygenase that uses molecular oxygen to catalyze the oxidative denitrification of alkyl nitronates. Acts on propionate 3-nitronate (P3N), the presumed physiological substrate. Probably functions in the detoxification of P3N, a metabolic poison produced by plants and fungi as a defense mechanism.</text>
</comment>
<keyword evidence="5" id="KW-0288">FMN</keyword>
<evidence type="ECO:0000256" key="6">
    <source>
        <dbReference type="ARBA" id="ARBA00023002"/>
    </source>
</evidence>
<dbReference type="SUPFAM" id="SSF51412">
    <property type="entry name" value="Inosine monophosphate dehydrogenase (IMPDH)"/>
    <property type="match status" value="1"/>
</dbReference>
<dbReference type="RefSeq" id="WP_371754216.1">
    <property type="nucleotide sequence ID" value="NZ_JAYJLD010000013.1"/>
</dbReference>
<reference evidence="8" key="1">
    <citation type="submission" date="2023-12" db="EMBL/GenBank/DDBJ databases">
        <title>Fervidustalea candida gen. nov., sp. nov., a novel member of the family Paenibacillaceae isolated from a geothermal area.</title>
        <authorList>
            <person name="Li W.-J."/>
            <person name="Jiao J.-Y."/>
            <person name="Chen Y."/>
        </authorList>
    </citation>
    <scope>NUCLEOTIDE SEQUENCE</scope>
    <source>
        <strain evidence="8">SYSU GA230002</strain>
    </source>
</reference>
<dbReference type="Proteomes" id="UP001310386">
    <property type="component" value="Unassembled WGS sequence"/>
</dbReference>
<comment type="caution">
    <text evidence="8">The sequence shown here is derived from an EMBL/GenBank/DDBJ whole genome shotgun (WGS) entry which is preliminary data.</text>
</comment>
<accession>A0ABU5ZHW0</accession>
<evidence type="ECO:0000256" key="5">
    <source>
        <dbReference type="ARBA" id="ARBA00022643"/>
    </source>
</evidence>
<dbReference type="PANTHER" id="PTHR42747">
    <property type="entry name" value="NITRONATE MONOOXYGENASE-RELATED"/>
    <property type="match status" value="1"/>
</dbReference>
<dbReference type="Pfam" id="PF03060">
    <property type="entry name" value="NMO"/>
    <property type="match status" value="1"/>
</dbReference>
<comment type="similarity">
    <text evidence="2">Belongs to the nitronate monooxygenase family. NMO class I subfamily.</text>
</comment>
<evidence type="ECO:0000256" key="2">
    <source>
        <dbReference type="ARBA" id="ARBA00009881"/>
    </source>
</evidence>
<keyword evidence="4" id="KW-0285">Flavoprotein</keyword>
<sequence length="321" mass="34934">MQKKLPSKIADLIVLPVISAPMFLVSSPQMVIESCKAGIIGSFPLLNARSADILEDWMKNITEELNKARAEDPNRRVAPWAVNLVVHRTNLRFEADMQLVKKYKPPIVITSLGNPERIVKIVHAYGGLVFSDVSNLVHAKKAAHTGVDGLILVSSGAGGHGGTINPIAFIGAVREFWDGITILAGAITHGQDILAAEVLGADLVSMGTRFIAASESFASDAYKKMLIESNLEDLIYTDAFSGVNANYLIPSIRSAGIDPEQLHKKENVDFSKMVDTKVRTWRDIWSAGQGVGGVKKVQTVAEAVRELYDEYKQALKWVAGK</sequence>
<evidence type="ECO:0000256" key="7">
    <source>
        <dbReference type="ARBA" id="ARBA00023033"/>
    </source>
</evidence>
<evidence type="ECO:0000256" key="4">
    <source>
        <dbReference type="ARBA" id="ARBA00022630"/>
    </source>
</evidence>
<evidence type="ECO:0000256" key="1">
    <source>
        <dbReference type="ARBA" id="ARBA00003535"/>
    </source>
</evidence>
<evidence type="ECO:0000313" key="9">
    <source>
        <dbReference type="Proteomes" id="UP001310386"/>
    </source>
</evidence>
<dbReference type="PANTHER" id="PTHR42747:SF4">
    <property type="entry name" value="BLR1330 PROTEIN"/>
    <property type="match status" value="1"/>
</dbReference>
<gene>
    <name evidence="8" type="ORF">VF724_10530</name>
</gene>
<keyword evidence="9" id="KW-1185">Reference proteome</keyword>
<proteinExistence type="inferred from homology"/>
<dbReference type="InterPro" id="IPR013785">
    <property type="entry name" value="Aldolase_TIM"/>
</dbReference>
<dbReference type="GO" id="GO:0004497">
    <property type="term" value="F:monooxygenase activity"/>
    <property type="evidence" value="ECO:0007669"/>
    <property type="project" value="UniProtKB-KW"/>
</dbReference>
<dbReference type="InterPro" id="IPR004136">
    <property type="entry name" value="NMO"/>
</dbReference>
<evidence type="ECO:0000313" key="8">
    <source>
        <dbReference type="EMBL" id="MEB3102099.1"/>
    </source>
</evidence>
<name>A0ABU5ZHW0_9BACL</name>
<dbReference type="CDD" id="cd04730">
    <property type="entry name" value="NPD_like"/>
    <property type="match status" value="1"/>
</dbReference>
<keyword evidence="7 8" id="KW-0503">Monooxygenase</keyword>
<evidence type="ECO:0000256" key="3">
    <source>
        <dbReference type="ARBA" id="ARBA00013457"/>
    </source>
</evidence>
<dbReference type="EMBL" id="JAYJLD010000013">
    <property type="protein sequence ID" value="MEB3102099.1"/>
    <property type="molecule type" value="Genomic_DNA"/>
</dbReference>